<keyword evidence="2" id="KW-1185">Reference proteome</keyword>
<accession>A0AAV6NUG3</accession>
<comment type="caution">
    <text evidence="1">The sequence shown here is derived from an EMBL/GenBank/DDBJ whole genome shotgun (WGS) entry which is preliminary data.</text>
</comment>
<protein>
    <submittedName>
        <fullName evidence="1">Uncharacterized protein</fullName>
    </submittedName>
</protein>
<organism evidence="1 2">
    <name type="scientific">Cucurbita argyrosperma subsp. sororia</name>
    <dbReference type="NCBI Taxonomy" id="37648"/>
    <lineage>
        <taxon>Eukaryota</taxon>
        <taxon>Viridiplantae</taxon>
        <taxon>Streptophyta</taxon>
        <taxon>Embryophyta</taxon>
        <taxon>Tracheophyta</taxon>
        <taxon>Spermatophyta</taxon>
        <taxon>Magnoliopsida</taxon>
        <taxon>eudicotyledons</taxon>
        <taxon>Gunneridae</taxon>
        <taxon>Pentapetalae</taxon>
        <taxon>rosids</taxon>
        <taxon>fabids</taxon>
        <taxon>Cucurbitales</taxon>
        <taxon>Cucurbitaceae</taxon>
        <taxon>Cucurbiteae</taxon>
        <taxon>Cucurbita</taxon>
    </lineage>
</organism>
<feature type="non-terminal residue" evidence="1">
    <location>
        <position position="1"/>
    </location>
</feature>
<dbReference type="EMBL" id="JAGKQH010000004">
    <property type="protein sequence ID" value="KAG6601442.1"/>
    <property type="molecule type" value="Genomic_DNA"/>
</dbReference>
<proteinExistence type="predicted"/>
<dbReference type="Proteomes" id="UP000685013">
    <property type="component" value="Chromosome 4"/>
</dbReference>
<gene>
    <name evidence="1" type="ORF">SDJN03_06675</name>
</gene>
<sequence length="137" mass="15287">MGNEVWINKTCLESLPAALFALESVELSAVGRVLDMNCYGNDRTARLIRPGLPHIMQPLTIYIGWRDSQDCFHPGHGFLLQRCITVAVQIPEYVVHYMTSFEGYSMRGLGSSLFLGTPNANANANANWGCSRHLWTL</sequence>
<evidence type="ECO:0000313" key="1">
    <source>
        <dbReference type="EMBL" id="KAG6601442.1"/>
    </source>
</evidence>
<reference evidence="1 2" key="1">
    <citation type="journal article" date="2021" name="Hortic Res">
        <title>The domestication of Cucurbita argyrosperma as revealed by the genome of its wild relative.</title>
        <authorList>
            <person name="Barrera-Redondo J."/>
            <person name="Sanchez-de la Vega G."/>
            <person name="Aguirre-Liguori J.A."/>
            <person name="Castellanos-Morales G."/>
            <person name="Gutierrez-Guerrero Y.T."/>
            <person name="Aguirre-Dugua X."/>
            <person name="Aguirre-Planter E."/>
            <person name="Tenaillon M.I."/>
            <person name="Lira-Saade R."/>
            <person name="Eguiarte L.E."/>
        </authorList>
    </citation>
    <scope>NUCLEOTIDE SEQUENCE [LARGE SCALE GENOMIC DNA]</scope>
    <source>
        <strain evidence="1">JBR-2021</strain>
    </source>
</reference>
<name>A0AAV6NUG3_9ROSI</name>
<evidence type="ECO:0000313" key="2">
    <source>
        <dbReference type="Proteomes" id="UP000685013"/>
    </source>
</evidence>
<dbReference type="AlphaFoldDB" id="A0AAV6NUG3"/>